<dbReference type="AlphaFoldDB" id="A0A9N7W3G8"/>
<feature type="region of interest" description="Disordered" evidence="1">
    <location>
        <begin position="1"/>
        <end position="62"/>
    </location>
</feature>
<dbReference type="Proteomes" id="UP001153269">
    <property type="component" value="Unassembled WGS sequence"/>
</dbReference>
<organism evidence="2 3">
    <name type="scientific">Pleuronectes platessa</name>
    <name type="common">European plaice</name>
    <dbReference type="NCBI Taxonomy" id="8262"/>
    <lineage>
        <taxon>Eukaryota</taxon>
        <taxon>Metazoa</taxon>
        <taxon>Chordata</taxon>
        <taxon>Craniata</taxon>
        <taxon>Vertebrata</taxon>
        <taxon>Euteleostomi</taxon>
        <taxon>Actinopterygii</taxon>
        <taxon>Neopterygii</taxon>
        <taxon>Teleostei</taxon>
        <taxon>Neoteleostei</taxon>
        <taxon>Acanthomorphata</taxon>
        <taxon>Carangaria</taxon>
        <taxon>Pleuronectiformes</taxon>
        <taxon>Pleuronectoidei</taxon>
        <taxon>Pleuronectidae</taxon>
        <taxon>Pleuronectes</taxon>
    </lineage>
</organism>
<feature type="compositionally biased region" description="Basic and acidic residues" evidence="1">
    <location>
        <begin position="1"/>
        <end position="11"/>
    </location>
</feature>
<accession>A0A9N7W3G8</accession>
<gene>
    <name evidence="2" type="ORF">PLEPLA_LOCUS48476</name>
</gene>
<feature type="compositionally biased region" description="Basic and acidic residues" evidence="1">
    <location>
        <begin position="19"/>
        <end position="32"/>
    </location>
</feature>
<protein>
    <submittedName>
        <fullName evidence="2">Uncharacterized protein</fullName>
    </submittedName>
</protein>
<comment type="caution">
    <text evidence="2">The sequence shown here is derived from an EMBL/GenBank/DDBJ whole genome shotgun (WGS) entry which is preliminary data.</text>
</comment>
<evidence type="ECO:0000313" key="2">
    <source>
        <dbReference type="EMBL" id="CAB1460625.1"/>
    </source>
</evidence>
<evidence type="ECO:0000256" key="1">
    <source>
        <dbReference type="SAM" id="MobiDB-lite"/>
    </source>
</evidence>
<evidence type="ECO:0000313" key="3">
    <source>
        <dbReference type="Proteomes" id="UP001153269"/>
    </source>
</evidence>
<reference evidence="2" key="1">
    <citation type="submission" date="2020-03" db="EMBL/GenBank/DDBJ databases">
        <authorList>
            <person name="Weist P."/>
        </authorList>
    </citation>
    <scope>NUCLEOTIDE SEQUENCE</scope>
</reference>
<dbReference type="EMBL" id="CADEAL010004487">
    <property type="protein sequence ID" value="CAB1460625.1"/>
    <property type="molecule type" value="Genomic_DNA"/>
</dbReference>
<proteinExistence type="predicted"/>
<feature type="compositionally biased region" description="Basic and acidic residues" evidence="1">
    <location>
        <begin position="43"/>
        <end position="52"/>
    </location>
</feature>
<name>A0A9N7W3G8_PLEPL</name>
<keyword evidence="3" id="KW-1185">Reference proteome</keyword>
<sequence length="153" mass="16780">MEGESGGRDMEGLLGEEEGYVKDSGRDRKQETTDQGAAGDVGLRSEEGREQRGGGSVSADCRARRNYISHSPSCGDELELELELGWWWQAVGSKSPGRARPEQIKRPKEVTTLVNGRCGDDRGDERRSYRVRGGVDEEMNVSCARYTTAAPPS</sequence>